<protein>
    <submittedName>
        <fullName evidence="1">Uncharacterized protein</fullName>
    </submittedName>
</protein>
<organism evidence="1 2">
    <name type="scientific">Trichonephila clavipes</name>
    <name type="common">Golden silk orbweaver</name>
    <name type="synonym">Nephila clavipes</name>
    <dbReference type="NCBI Taxonomy" id="2585209"/>
    <lineage>
        <taxon>Eukaryota</taxon>
        <taxon>Metazoa</taxon>
        <taxon>Ecdysozoa</taxon>
        <taxon>Arthropoda</taxon>
        <taxon>Chelicerata</taxon>
        <taxon>Arachnida</taxon>
        <taxon>Araneae</taxon>
        <taxon>Araneomorphae</taxon>
        <taxon>Entelegynae</taxon>
        <taxon>Araneoidea</taxon>
        <taxon>Nephilidae</taxon>
        <taxon>Trichonephila</taxon>
    </lineage>
</organism>
<name>A0A8X6WCC5_TRICX</name>
<evidence type="ECO:0000313" key="1">
    <source>
        <dbReference type="EMBL" id="GFY32240.1"/>
    </source>
</evidence>
<accession>A0A8X6WCC5</accession>
<comment type="caution">
    <text evidence="1">The sequence shown here is derived from an EMBL/GenBank/DDBJ whole genome shotgun (WGS) entry which is preliminary data.</text>
</comment>
<evidence type="ECO:0000313" key="2">
    <source>
        <dbReference type="Proteomes" id="UP000887159"/>
    </source>
</evidence>
<proteinExistence type="predicted"/>
<reference evidence="1" key="1">
    <citation type="submission" date="2020-08" db="EMBL/GenBank/DDBJ databases">
        <title>Multicomponent nature underlies the extraordinary mechanical properties of spider dragline silk.</title>
        <authorList>
            <person name="Kono N."/>
            <person name="Nakamura H."/>
            <person name="Mori M."/>
            <person name="Yoshida Y."/>
            <person name="Ohtoshi R."/>
            <person name="Malay A.D."/>
            <person name="Moran D.A.P."/>
            <person name="Tomita M."/>
            <person name="Numata K."/>
            <person name="Arakawa K."/>
        </authorList>
    </citation>
    <scope>NUCLEOTIDE SEQUENCE</scope>
</reference>
<sequence>MIPQTITPAVGAVCHYKPKPGLRRSPGGLHTRTRLSSLLILNLDSSLNIWFNLAAFQFPREWYKFKRRCQWVVDKAVHDLKYSSANCLRLDREDRGAPCEGAICAWMVTDETVGCTRAFLTMWRPVEGVLSLVFV</sequence>
<dbReference type="AlphaFoldDB" id="A0A8X6WCC5"/>
<dbReference type="EMBL" id="BMAU01021402">
    <property type="protein sequence ID" value="GFY32240.1"/>
    <property type="molecule type" value="Genomic_DNA"/>
</dbReference>
<gene>
    <name evidence="1" type="primary">X975_02288</name>
    <name evidence="1" type="ORF">TNCV_3557481</name>
</gene>
<keyword evidence="2" id="KW-1185">Reference proteome</keyword>
<dbReference type="Proteomes" id="UP000887159">
    <property type="component" value="Unassembled WGS sequence"/>
</dbReference>